<protein>
    <recommendedName>
        <fullName evidence="2">Helicase-associated domain-containing protein</fullName>
    </recommendedName>
</protein>
<dbReference type="AlphaFoldDB" id="A0AAD3CJP5"/>
<keyword evidence="4" id="KW-1185">Reference proteome</keyword>
<reference evidence="3 4" key="1">
    <citation type="journal article" date="2021" name="Sci. Rep.">
        <title>The genome of the diatom Chaetoceros tenuissimus carries an ancient integrated fragment of an extant virus.</title>
        <authorList>
            <person name="Hongo Y."/>
            <person name="Kimura K."/>
            <person name="Takaki Y."/>
            <person name="Yoshida Y."/>
            <person name="Baba S."/>
            <person name="Kobayashi G."/>
            <person name="Nagasaki K."/>
            <person name="Hano T."/>
            <person name="Tomaru Y."/>
        </authorList>
    </citation>
    <scope>NUCLEOTIDE SEQUENCE [LARGE SCALE GENOMIC DNA]</scope>
    <source>
        <strain evidence="3 4">NIES-3715</strain>
    </source>
</reference>
<comment type="caution">
    <text evidence="3">The sequence shown here is derived from an EMBL/GenBank/DDBJ whole genome shotgun (WGS) entry which is preliminary data.</text>
</comment>
<organism evidence="3 4">
    <name type="scientific">Chaetoceros tenuissimus</name>
    <dbReference type="NCBI Taxonomy" id="426638"/>
    <lineage>
        <taxon>Eukaryota</taxon>
        <taxon>Sar</taxon>
        <taxon>Stramenopiles</taxon>
        <taxon>Ochrophyta</taxon>
        <taxon>Bacillariophyta</taxon>
        <taxon>Coscinodiscophyceae</taxon>
        <taxon>Chaetocerotophycidae</taxon>
        <taxon>Chaetocerotales</taxon>
        <taxon>Chaetocerotaceae</taxon>
        <taxon>Chaetoceros</taxon>
    </lineage>
</organism>
<dbReference type="Gene3D" id="6.10.140.530">
    <property type="match status" value="3"/>
</dbReference>
<proteinExistence type="predicted"/>
<evidence type="ECO:0000256" key="1">
    <source>
        <dbReference type="SAM" id="Coils"/>
    </source>
</evidence>
<gene>
    <name evidence="3" type="ORF">CTEN210_03403</name>
</gene>
<evidence type="ECO:0000313" key="4">
    <source>
        <dbReference type="Proteomes" id="UP001054902"/>
    </source>
</evidence>
<feature type="domain" description="Helicase-associated" evidence="2">
    <location>
        <begin position="473"/>
        <end position="545"/>
    </location>
</feature>
<evidence type="ECO:0000259" key="2">
    <source>
        <dbReference type="Pfam" id="PF03457"/>
    </source>
</evidence>
<dbReference type="Proteomes" id="UP001054902">
    <property type="component" value="Unassembled WGS sequence"/>
</dbReference>
<name>A0AAD3CJP5_9STRA</name>
<accession>A0AAD3CJP5</accession>
<feature type="coiled-coil region" evidence="1">
    <location>
        <begin position="1"/>
        <end position="77"/>
    </location>
</feature>
<dbReference type="PANTHER" id="PTHR33418:SF1">
    <property type="entry name" value="HELICASE-ASSOCIATED DOMAIN-CONTAINING PROTEIN"/>
    <property type="match status" value="1"/>
</dbReference>
<feature type="domain" description="Helicase-associated" evidence="2">
    <location>
        <begin position="635"/>
        <end position="706"/>
    </location>
</feature>
<dbReference type="PANTHER" id="PTHR33418">
    <property type="entry name" value="HELICASE-ASSOCIATED"/>
    <property type="match status" value="1"/>
</dbReference>
<feature type="domain" description="Helicase-associated" evidence="2">
    <location>
        <begin position="552"/>
        <end position="629"/>
    </location>
</feature>
<evidence type="ECO:0000313" key="3">
    <source>
        <dbReference type="EMBL" id="GFH46929.1"/>
    </source>
</evidence>
<sequence>MKISNKSIERLTKQLAEERRKSADFEQKSKNYFQTCKHFADNNLKLGVQLEDAQATIEALEKELEALKEKLAADPVQSKRDGLIGRICQVIAYIEGNPNWEFKNLTPEQRKDQGTFQAFEGSQPLAKEVFDFWTKNEKLDPVTKQVLLIPECVKAANKLYWDHGFLPPQFKGVLGNTWNCLRIGTFDSKEGTLTDLNCRAYNQACNNLFVSSEEQALKGNSLGFMYTEQCYALLVFNCVSLAAEIKKDIKKYAREDKENAFLYRLYDNMDSLIAQLNDETRLVHKTVFREYVKVMDFDEIHDFSSKNADDIFVNSSEIITIFSEEKPLRNIQPVKTPHLCYAQKNSFSLDKHFDSFSNMVEGEVHSVARKEKGGSYSEEEVTVMLCHKSKTGMTILQQLLSNFAIIRKLSPEAKKIISDRIRERHHMKRAAIRKRKMEEEAFSEETGMVVAKKMKISESNRELTDLRIEMYNAKWEKRYDALVAYKKEHGDCLVPRGFPNLGDWVPAQRKMYKKLRKSIVNGKTEIEWSPSMTKARFEKLDKLGFDWDPDNTSWEMNYNALVVYKEEYGHCLVPRKYKKNETLLGSWMANQRTLYMELQESIKPGKTEPEWPSKKLTKARFEKLNKLGFVWFVKEATWEKNYNALVAYKKEYGHCCVPQGFPENPKLANWVSNQRVLYKKLQEKGNGESETGLTKDRIEKLNELGFVWKVI</sequence>
<dbReference type="EMBL" id="BLLK01000022">
    <property type="protein sequence ID" value="GFH46929.1"/>
    <property type="molecule type" value="Genomic_DNA"/>
</dbReference>
<dbReference type="Pfam" id="PF03457">
    <property type="entry name" value="HA"/>
    <property type="match status" value="3"/>
</dbReference>
<keyword evidence="1" id="KW-0175">Coiled coil</keyword>
<dbReference type="InterPro" id="IPR005114">
    <property type="entry name" value="Helicase_assoc"/>
</dbReference>